<dbReference type="Proteomes" id="UP000095282">
    <property type="component" value="Unplaced"/>
</dbReference>
<keyword evidence="3" id="KW-1185">Reference proteome</keyword>
<keyword evidence="1" id="KW-0175">Coiled coil</keyword>
<evidence type="ECO:0000256" key="2">
    <source>
        <dbReference type="SAM" id="Phobius"/>
    </source>
</evidence>
<feature type="coiled-coil region" evidence="1">
    <location>
        <begin position="124"/>
        <end position="202"/>
    </location>
</feature>
<name>A0A1I7UD84_9PELO</name>
<protein>
    <submittedName>
        <fullName evidence="4">Golgin subfamily A member 6-like protein 22</fullName>
    </submittedName>
</protein>
<proteinExistence type="predicted"/>
<dbReference type="AlphaFoldDB" id="A0A1I7UD84"/>
<reference evidence="4" key="1">
    <citation type="submission" date="2016-11" db="UniProtKB">
        <authorList>
            <consortium name="WormBaseParasite"/>
        </authorList>
    </citation>
    <scope>IDENTIFICATION</scope>
</reference>
<keyword evidence="2" id="KW-1133">Transmembrane helix</keyword>
<evidence type="ECO:0000256" key="1">
    <source>
        <dbReference type="SAM" id="Coils"/>
    </source>
</evidence>
<sequence>MFGVKRDSNCFEPEEFPDDNPRVSGVYELMRLSLFSFLYSICIISSEIFIWPAIGSVLLFAAILFNNYGSLERQKNIYKRFYTSSVQPWHMHRELKIMLERLRMSERYRRREFAELARDSNGVAKIMEAQMDKAIEKIDEKQMKLMEEIRKTRTMAELMYKEEQIIRKHRLNQQVELLQKEFNALEQQRKKIEQQYESGRRHKYSTLFDKQKAGNVLWSPLDQVLNHVKNKYKMIAVSSAWQTFRRGFPIYAWPILAATMIFVDWNHTREWKAAGRVSALEKEILGRQ</sequence>
<organism evidence="3 4">
    <name type="scientific">Caenorhabditis tropicalis</name>
    <dbReference type="NCBI Taxonomy" id="1561998"/>
    <lineage>
        <taxon>Eukaryota</taxon>
        <taxon>Metazoa</taxon>
        <taxon>Ecdysozoa</taxon>
        <taxon>Nematoda</taxon>
        <taxon>Chromadorea</taxon>
        <taxon>Rhabditida</taxon>
        <taxon>Rhabditina</taxon>
        <taxon>Rhabditomorpha</taxon>
        <taxon>Rhabditoidea</taxon>
        <taxon>Rhabditidae</taxon>
        <taxon>Peloderinae</taxon>
        <taxon>Caenorhabditis</taxon>
    </lineage>
</organism>
<accession>A0A1I7UD84</accession>
<evidence type="ECO:0000313" key="3">
    <source>
        <dbReference type="Proteomes" id="UP000095282"/>
    </source>
</evidence>
<keyword evidence="2" id="KW-0812">Transmembrane</keyword>
<keyword evidence="2" id="KW-0472">Membrane</keyword>
<feature type="transmembrane region" description="Helical" evidence="2">
    <location>
        <begin position="37"/>
        <end position="65"/>
    </location>
</feature>
<evidence type="ECO:0000313" key="4">
    <source>
        <dbReference type="WBParaSite" id="Csp11.Scaffold629.g8160.t2"/>
    </source>
</evidence>
<dbReference type="WBParaSite" id="Csp11.Scaffold629.g8160.t2">
    <property type="protein sequence ID" value="Csp11.Scaffold629.g8160.t2"/>
    <property type="gene ID" value="Csp11.Scaffold629.g8160"/>
</dbReference>